<dbReference type="AlphaFoldDB" id="A0A7W5DV44"/>
<reference evidence="1 2" key="1">
    <citation type="submission" date="2020-08" db="EMBL/GenBank/DDBJ databases">
        <title>Genomic Encyclopedia of Type Strains, Phase III (KMG-III): the genomes of soil and plant-associated and newly described type strains.</title>
        <authorList>
            <person name="Whitman W."/>
        </authorList>
    </citation>
    <scope>NUCLEOTIDE SEQUENCE [LARGE SCALE GENOMIC DNA]</scope>
    <source>
        <strain evidence="1 2">CECT 8075</strain>
    </source>
</reference>
<name>A0A7W5DV44_9BACT</name>
<gene>
    <name evidence="1" type="ORF">FHS27_000499</name>
</gene>
<sequence length="207" mass="22663">MINEGATRSQAAECLIADAMHGVGHAWQCDQIDVYQERRACDMALRLIFDLSSSLPPVPDDAPLAIGGSPQCDPYQLPTALVELTLREAGWRATSLGNQLPLESFIQATADCQPQLVWLSVSSIDDEDTFVANQNRMAASLAEDVVLLVGGRALTDSIRPRLRFTAHCDSLRQLADLAEILLIKCEHSRSQLCQERAVHTAATTHQK</sequence>
<dbReference type="Gene3D" id="1.10.1240.10">
    <property type="entry name" value="Methionine synthase domain"/>
    <property type="match status" value="1"/>
</dbReference>
<keyword evidence="2" id="KW-1185">Reference proteome</keyword>
<dbReference type="GO" id="GO:0031419">
    <property type="term" value="F:cobalamin binding"/>
    <property type="evidence" value="ECO:0007669"/>
    <property type="project" value="InterPro"/>
</dbReference>
<dbReference type="SUPFAM" id="SSF52242">
    <property type="entry name" value="Cobalamin (vitamin B12)-binding domain"/>
    <property type="match status" value="1"/>
</dbReference>
<protein>
    <submittedName>
        <fullName evidence="1">Methanogenic corrinoid protein MtbC1</fullName>
    </submittedName>
</protein>
<dbReference type="GO" id="GO:0046872">
    <property type="term" value="F:metal ion binding"/>
    <property type="evidence" value="ECO:0007669"/>
    <property type="project" value="InterPro"/>
</dbReference>
<evidence type="ECO:0000313" key="2">
    <source>
        <dbReference type="Proteomes" id="UP000536179"/>
    </source>
</evidence>
<comment type="caution">
    <text evidence="1">The sequence shown here is derived from an EMBL/GenBank/DDBJ whole genome shotgun (WGS) entry which is preliminary data.</text>
</comment>
<organism evidence="1 2">
    <name type="scientific">Aporhodopirellula rubra</name>
    <dbReference type="NCBI Taxonomy" id="980271"/>
    <lineage>
        <taxon>Bacteria</taxon>
        <taxon>Pseudomonadati</taxon>
        <taxon>Planctomycetota</taxon>
        <taxon>Planctomycetia</taxon>
        <taxon>Pirellulales</taxon>
        <taxon>Pirellulaceae</taxon>
        <taxon>Aporhodopirellula</taxon>
    </lineage>
</organism>
<dbReference type="InterPro" id="IPR036724">
    <property type="entry name" value="Cobalamin-bd_sf"/>
</dbReference>
<evidence type="ECO:0000313" key="1">
    <source>
        <dbReference type="EMBL" id="MBB3204732.1"/>
    </source>
</evidence>
<proteinExistence type="predicted"/>
<accession>A0A7W5DV44</accession>
<dbReference type="Gene3D" id="3.40.50.280">
    <property type="entry name" value="Cobalamin-binding domain"/>
    <property type="match status" value="1"/>
</dbReference>
<dbReference type="Proteomes" id="UP000536179">
    <property type="component" value="Unassembled WGS sequence"/>
</dbReference>
<dbReference type="EMBL" id="JACHXU010000002">
    <property type="protein sequence ID" value="MBB3204732.1"/>
    <property type="molecule type" value="Genomic_DNA"/>
</dbReference>
<dbReference type="InterPro" id="IPR036594">
    <property type="entry name" value="Meth_synthase_dom"/>
</dbReference>